<dbReference type="OrthoDB" id="8478628at2"/>
<dbReference type="RefSeq" id="WP_133612941.1">
    <property type="nucleotide sequence ID" value="NZ_SNYW01000007.1"/>
</dbReference>
<accession>A0A4R6WTR8</accession>
<evidence type="ECO:0000313" key="1">
    <source>
        <dbReference type="EMBL" id="TDQ83159.1"/>
    </source>
</evidence>
<evidence type="ECO:0000313" key="2">
    <source>
        <dbReference type="Proteomes" id="UP000295783"/>
    </source>
</evidence>
<gene>
    <name evidence="1" type="ORF">A8950_1444</name>
</gene>
<dbReference type="Proteomes" id="UP000295783">
    <property type="component" value="Unassembled WGS sequence"/>
</dbReference>
<proteinExistence type="predicted"/>
<dbReference type="AlphaFoldDB" id="A0A4R6WTR8"/>
<comment type="caution">
    <text evidence="1">The sequence shown here is derived from an EMBL/GenBank/DDBJ whole genome shotgun (WGS) entry which is preliminary data.</text>
</comment>
<reference evidence="1 2" key="1">
    <citation type="submission" date="2019-03" db="EMBL/GenBank/DDBJ databases">
        <title>Genomic Encyclopedia of Type Strains, Phase III (KMG-III): the genomes of soil and plant-associated and newly described type strains.</title>
        <authorList>
            <person name="Whitman W."/>
        </authorList>
    </citation>
    <scope>NUCLEOTIDE SEQUENCE [LARGE SCALE GENOMIC DNA]</scope>
    <source>
        <strain evidence="1 2">CGMCC 1.7660</strain>
    </source>
</reference>
<dbReference type="EMBL" id="SNYW01000007">
    <property type="protein sequence ID" value="TDQ83159.1"/>
    <property type="molecule type" value="Genomic_DNA"/>
</dbReference>
<sequence>MAQNVDASLWHPQPGPQDSGLHHLEKAWRDWAREDGLPFRPRFDPMAFPKLLQWMMLGEIVDRPNDTRPYDVLGRYLGREIEHYFATANFTRRHLSEVGPVYAERWFGVIDQAIAARAPICFHGSPYRTGFDFIRLEMLTLPFARSQHEVGYILFAMAREAH</sequence>
<organism evidence="1 2">
    <name type="scientific">Dongia mobilis</name>
    <dbReference type="NCBI Taxonomy" id="578943"/>
    <lineage>
        <taxon>Bacteria</taxon>
        <taxon>Pseudomonadati</taxon>
        <taxon>Pseudomonadota</taxon>
        <taxon>Alphaproteobacteria</taxon>
        <taxon>Rhodospirillales</taxon>
        <taxon>Dongiaceae</taxon>
        <taxon>Dongia</taxon>
    </lineage>
</organism>
<evidence type="ECO:0008006" key="3">
    <source>
        <dbReference type="Google" id="ProtNLM"/>
    </source>
</evidence>
<name>A0A4R6WTR8_9PROT</name>
<keyword evidence="2" id="KW-1185">Reference proteome</keyword>
<protein>
    <recommendedName>
        <fullName evidence="3">PAS domain-containing protein</fullName>
    </recommendedName>
</protein>